<keyword evidence="2 5" id="KW-0540">Nuclease</keyword>
<evidence type="ECO:0000259" key="6">
    <source>
        <dbReference type="Pfam" id="PF01850"/>
    </source>
</evidence>
<evidence type="ECO:0000313" key="8">
    <source>
        <dbReference type="Proteomes" id="UP000309667"/>
    </source>
</evidence>
<proteinExistence type="inferred from homology"/>
<keyword evidence="8" id="KW-1185">Reference proteome</keyword>
<comment type="similarity">
    <text evidence="5">Belongs to the PINc/VapC protein family.</text>
</comment>
<dbReference type="InterPro" id="IPR029060">
    <property type="entry name" value="PIN-like_dom_sf"/>
</dbReference>
<evidence type="ECO:0000256" key="4">
    <source>
        <dbReference type="ARBA" id="ARBA00022801"/>
    </source>
</evidence>
<gene>
    <name evidence="5" type="primary">vapC</name>
    <name evidence="7" type="ORF">E9677_10355</name>
</gene>
<evidence type="ECO:0000256" key="3">
    <source>
        <dbReference type="ARBA" id="ARBA00022723"/>
    </source>
</evidence>
<evidence type="ECO:0000256" key="5">
    <source>
        <dbReference type="HAMAP-Rule" id="MF_00265"/>
    </source>
</evidence>
<keyword evidence="5" id="KW-0460">Magnesium</keyword>
<dbReference type="Proteomes" id="UP000309667">
    <property type="component" value="Unassembled WGS sequence"/>
</dbReference>
<keyword evidence="4 5" id="KW-0378">Hydrolase</keyword>
<feature type="binding site" evidence="5">
    <location>
        <position position="5"/>
    </location>
    <ligand>
        <name>Mg(2+)</name>
        <dbReference type="ChEBI" id="CHEBI:18420"/>
    </ligand>
</feature>
<comment type="function">
    <text evidence="5">Toxic component of a toxin-antitoxin (TA) system. An RNase.</text>
</comment>
<protein>
    <recommendedName>
        <fullName evidence="5">Ribonuclease VapC</fullName>
        <shortName evidence="5">RNase VapC</shortName>
        <ecNumber evidence="5">3.1.-.-</ecNumber>
    </recommendedName>
    <alternativeName>
        <fullName evidence="5">Toxin VapC</fullName>
    </alternativeName>
</protein>
<dbReference type="InterPro" id="IPR022907">
    <property type="entry name" value="VapC_family"/>
</dbReference>
<dbReference type="CDD" id="cd09874">
    <property type="entry name" value="PIN_MT3492-like"/>
    <property type="match status" value="1"/>
</dbReference>
<evidence type="ECO:0000313" key="7">
    <source>
        <dbReference type="EMBL" id="THV15735.1"/>
    </source>
</evidence>
<dbReference type="Pfam" id="PF01850">
    <property type="entry name" value="PIN"/>
    <property type="match status" value="1"/>
</dbReference>
<dbReference type="SUPFAM" id="SSF88723">
    <property type="entry name" value="PIN domain-like"/>
    <property type="match status" value="1"/>
</dbReference>
<keyword evidence="3 5" id="KW-0479">Metal-binding</keyword>
<keyword evidence="5" id="KW-0800">Toxin</keyword>
<dbReference type="HAMAP" id="MF_00265">
    <property type="entry name" value="VapC_Nob1"/>
    <property type="match status" value="1"/>
</dbReference>
<dbReference type="EC" id="3.1.-.-" evidence="5"/>
<keyword evidence="1 5" id="KW-1277">Toxin-antitoxin system</keyword>
<reference evidence="7 8" key="1">
    <citation type="submission" date="2019-04" db="EMBL/GenBank/DDBJ databases">
        <title>Genome sequence of strain 7209-2.</title>
        <authorList>
            <person name="Gao J."/>
            <person name="Sun J."/>
        </authorList>
    </citation>
    <scope>NUCLEOTIDE SEQUENCE [LARGE SCALE GENOMIC DNA]</scope>
    <source>
        <strain evidence="7 8">7209-2</strain>
    </source>
</reference>
<organism evidence="7 8">
    <name type="scientific">Rhizobium rhizophilum</name>
    <dbReference type="NCBI Taxonomy" id="1850373"/>
    <lineage>
        <taxon>Bacteria</taxon>
        <taxon>Pseudomonadati</taxon>
        <taxon>Pseudomonadota</taxon>
        <taxon>Alphaproteobacteria</taxon>
        <taxon>Hyphomicrobiales</taxon>
        <taxon>Rhizobiaceae</taxon>
        <taxon>Rhizobium/Agrobacterium group</taxon>
        <taxon>Rhizobium</taxon>
    </lineage>
</organism>
<accession>A0ABY2QXE9</accession>
<evidence type="ECO:0000256" key="1">
    <source>
        <dbReference type="ARBA" id="ARBA00022649"/>
    </source>
</evidence>
<sequence>MNYLDTSIIVALLTREPAADRVTVWLRQQATGSLHVSGWTMTEFSSALSLKLRTGQVDIAQKTMALAAFNRLVYRSLVMLPAALPDFHAAARLCDRTELGLRAGDSLHIAIAIRSGLPIATLDKVMAAACHVIGHPVQLL</sequence>
<dbReference type="InterPro" id="IPR002716">
    <property type="entry name" value="PIN_dom"/>
</dbReference>
<dbReference type="EMBL" id="STGT01000002">
    <property type="protein sequence ID" value="THV15735.1"/>
    <property type="molecule type" value="Genomic_DNA"/>
</dbReference>
<feature type="domain" description="PIN" evidence="6">
    <location>
        <begin position="3"/>
        <end position="129"/>
    </location>
</feature>
<dbReference type="Gene3D" id="3.40.50.1010">
    <property type="entry name" value="5'-nuclease"/>
    <property type="match status" value="1"/>
</dbReference>
<feature type="binding site" evidence="5">
    <location>
        <position position="105"/>
    </location>
    <ligand>
        <name>Mg(2+)</name>
        <dbReference type="ChEBI" id="CHEBI:18420"/>
    </ligand>
</feature>
<dbReference type="RefSeq" id="WP_136558002.1">
    <property type="nucleotide sequence ID" value="NZ_STGT01000002.1"/>
</dbReference>
<name>A0ABY2QXE9_9HYPH</name>
<comment type="caution">
    <text evidence="7">The sequence shown here is derived from an EMBL/GenBank/DDBJ whole genome shotgun (WGS) entry which is preliminary data.</text>
</comment>
<evidence type="ECO:0000256" key="2">
    <source>
        <dbReference type="ARBA" id="ARBA00022722"/>
    </source>
</evidence>
<comment type="cofactor">
    <cofactor evidence="5">
        <name>Mg(2+)</name>
        <dbReference type="ChEBI" id="CHEBI:18420"/>
    </cofactor>
</comment>